<keyword evidence="1" id="KW-0175">Coiled coil</keyword>
<proteinExistence type="predicted"/>
<feature type="coiled-coil region" evidence="1">
    <location>
        <begin position="372"/>
        <end position="399"/>
    </location>
</feature>
<evidence type="ECO:0000259" key="2">
    <source>
        <dbReference type="Pfam" id="PF00535"/>
    </source>
</evidence>
<dbReference type="EMBL" id="CP095081">
    <property type="protein sequence ID" value="WAI92310.1"/>
    <property type="molecule type" value="Genomic_DNA"/>
</dbReference>
<dbReference type="Proteomes" id="UP001164948">
    <property type="component" value="Chromosome"/>
</dbReference>
<protein>
    <submittedName>
        <fullName evidence="3">Glycosyltransferase family 2 protein</fullName>
    </submittedName>
</protein>
<name>A0AAE9UKI7_STRDY</name>
<dbReference type="InterPro" id="IPR029044">
    <property type="entry name" value="Nucleotide-diphossugar_trans"/>
</dbReference>
<dbReference type="AlphaFoldDB" id="A0AAE9UKI7"/>
<dbReference type="GO" id="GO:0016758">
    <property type="term" value="F:hexosyltransferase activity"/>
    <property type="evidence" value="ECO:0007669"/>
    <property type="project" value="UniProtKB-ARBA"/>
</dbReference>
<dbReference type="Pfam" id="PF00535">
    <property type="entry name" value="Glycos_transf_2"/>
    <property type="match status" value="1"/>
</dbReference>
<evidence type="ECO:0000313" key="3">
    <source>
        <dbReference type="EMBL" id="WAI92310.1"/>
    </source>
</evidence>
<evidence type="ECO:0000256" key="1">
    <source>
        <dbReference type="SAM" id="Coils"/>
    </source>
</evidence>
<dbReference type="PANTHER" id="PTHR22916:SF3">
    <property type="entry name" value="UDP-GLCNAC:BETAGAL BETA-1,3-N-ACETYLGLUCOSAMINYLTRANSFERASE-LIKE PROTEIN 1"/>
    <property type="match status" value="1"/>
</dbReference>
<reference evidence="3" key="1">
    <citation type="submission" date="2022-03" db="EMBL/GenBank/DDBJ databases">
        <title>Characterization and genomic analysis of a Streptococcus dysgalactiae associated with cultured channel catfish mortalities in China.</title>
        <authorList>
            <person name="Wang J."/>
            <person name="Geng Y."/>
        </authorList>
    </citation>
    <scope>NUCLEOTIDE SEQUENCE</scope>
    <source>
        <strain evidence="3">WJ001</strain>
    </source>
</reference>
<evidence type="ECO:0000313" key="4">
    <source>
        <dbReference type="Proteomes" id="UP001164948"/>
    </source>
</evidence>
<accession>A0AAE9UKI7</accession>
<dbReference type="Gene3D" id="3.90.550.10">
    <property type="entry name" value="Spore Coat Polysaccharide Biosynthesis Protein SpsA, Chain A"/>
    <property type="match status" value="1"/>
</dbReference>
<sequence>MNELVSVVVTCYNHEAYIRQCLESIFKQTEKNIELIVFNDGSTDSSDKIISETLKNSPFKVTKYILQKNKGLVVTRNQAFDLITGKFLLFVDSDNFLEPNYIESMLTEANNKNADIIYTRLINPDNGTVVHDIIPFDLKTFYKFNFIDSCSMVRVSKIKDVRYDEFLNYKKLEDYDFFWNLIVNNNAVPVPTNKTHLNYRVLENSLSARNSLKKYFDAYAYILSKYAGYDRNFVEEALIYNFDLLNLEESYQNQFITVYFDKGKGFSEEDKLCYPITYQGKVSISIPKQVSAVRFDITEKPIFLERLTIKIRGNEEILTPDFTNGLFIENGAFFPEIDPIIIYEDSSLADNILVIDYKIYNLSNIYHKDYVVKRLISDYSQLSAEYNKTKNELQSQKQLYQSIVNSRRWKYMSKLIDFIRRKK</sequence>
<dbReference type="CDD" id="cd00761">
    <property type="entry name" value="Glyco_tranf_GTA_type"/>
    <property type="match status" value="1"/>
</dbReference>
<dbReference type="InterPro" id="IPR001173">
    <property type="entry name" value="Glyco_trans_2-like"/>
</dbReference>
<dbReference type="SUPFAM" id="SSF53448">
    <property type="entry name" value="Nucleotide-diphospho-sugar transferases"/>
    <property type="match status" value="1"/>
</dbReference>
<feature type="domain" description="Glycosyltransferase 2-like" evidence="2">
    <location>
        <begin position="6"/>
        <end position="124"/>
    </location>
</feature>
<dbReference type="PANTHER" id="PTHR22916">
    <property type="entry name" value="GLYCOSYLTRANSFERASE"/>
    <property type="match status" value="1"/>
</dbReference>
<organism evidence="3 4">
    <name type="scientific">Streptococcus dysgalactiae</name>
    <dbReference type="NCBI Taxonomy" id="1334"/>
    <lineage>
        <taxon>Bacteria</taxon>
        <taxon>Bacillati</taxon>
        <taxon>Bacillota</taxon>
        <taxon>Bacilli</taxon>
        <taxon>Lactobacillales</taxon>
        <taxon>Streptococcaceae</taxon>
        <taxon>Streptococcus</taxon>
    </lineage>
</organism>
<gene>
    <name evidence="3" type="ORF">MP619_07230</name>
</gene>
<dbReference type="RefSeq" id="WP_172595986.1">
    <property type="nucleotide sequence ID" value="NZ_AP018726.1"/>
</dbReference>